<evidence type="ECO:0000256" key="4">
    <source>
        <dbReference type="SAM" id="SignalP"/>
    </source>
</evidence>
<dbReference type="EMBL" id="JARK01000049">
    <property type="protein sequence ID" value="EYC44811.1"/>
    <property type="molecule type" value="Genomic_DNA"/>
</dbReference>
<comment type="caution">
    <text evidence="5">The sequence shown here is derived from an EMBL/GenBank/DDBJ whole genome shotgun (WGS) entry which is preliminary data.</text>
</comment>
<evidence type="ECO:0000313" key="5">
    <source>
        <dbReference type="EMBL" id="EYC44811.1"/>
    </source>
</evidence>
<feature type="transmembrane region" description="Helical" evidence="3">
    <location>
        <begin position="607"/>
        <end position="629"/>
    </location>
</feature>
<keyword evidence="4" id="KW-0732">Signal</keyword>
<feature type="transmembrane region" description="Helical" evidence="3">
    <location>
        <begin position="1197"/>
        <end position="1218"/>
    </location>
</feature>
<dbReference type="OrthoDB" id="5917548at2759"/>
<dbReference type="PANTHER" id="PTHR21523">
    <property type="match status" value="1"/>
</dbReference>
<feature type="region of interest" description="Disordered" evidence="2">
    <location>
        <begin position="770"/>
        <end position="798"/>
    </location>
</feature>
<feature type="compositionally biased region" description="Basic residues" evidence="2">
    <location>
        <begin position="770"/>
        <end position="797"/>
    </location>
</feature>
<feature type="transmembrane region" description="Helical" evidence="3">
    <location>
        <begin position="1264"/>
        <end position="1287"/>
    </location>
</feature>
<evidence type="ECO:0000256" key="1">
    <source>
        <dbReference type="SAM" id="Coils"/>
    </source>
</evidence>
<keyword evidence="3" id="KW-1133">Transmembrane helix</keyword>
<feature type="chain" id="PRO_5001495054" evidence="4">
    <location>
        <begin position="19"/>
        <end position="1348"/>
    </location>
</feature>
<proteinExistence type="predicted"/>
<keyword evidence="3" id="KW-0812">Transmembrane</keyword>
<dbReference type="PANTHER" id="PTHR21523:SF37">
    <property type="entry name" value="MLT-TEN (MLT-10) RELATED"/>
    <property type="match status" value="1"/>
</dbReference>
<feature type="signal peptide" evidence="4">
    <location>
        <begin position="1"/>
        <end position="18"/>
    </location>
</feature>
<dbReference type="Proteomes" id="UP000024635">
    <property type="component" value="Unassembled WGS sequence"/>
</dbReference>
<reference evidence="6" key="1">
    <citation type="journal article" date="2015" name="Nat. Genet.">
        <title>The genome and transcriptome of the zoonotic hookworm Ancylostoma ceylanicum identify infection-specific gene families.</title>
        <authorList>
            <person name="Schwarz E.M."/>
            <person name="Hu Y."/>
            <person name="Antoshechkin I."/>
            <person name="Miller M.M."/>
            <person name="Sternberg P.W."/>
            <person name="Aroian R.V."/>
        </authorList>
    </citation>
    <scope>NUCLEOTIDE SEQUENCE</scope>
    <source>
        <strain evidence="6">HY135</strain>
    </source>
</reference>
<protein>
    <submittedName>
        <fullName evidence="5">Uncharacterized protein</fullName>
    </submittedName>
</protein>
<feature type="transmembrane region" description="Helical" evidence="3">
    <location>
        <begin position="1230"/>
        <end position="1252"/>
    </location>
</feature>
<gene>
    <name evidence="5" type="primary">Acey_s0449.g1669</name>
    <name evidence="5" type="ORF">Y032_0449g1669</name>
</gene>
<organism evidence="5 6">
    <name type="scientific">Ancylostoma ceylanicum</name>
    <dbReference type="NCBI Taxonomy" id="53326"/>
    <lineage>
        <taxon>Eukaryota</taxon>
        <taxon>Metazoa</taxon>
        <taxon>Ecdysozoa</taxon>
        <taxon>Nematoda</taxon>
        <taxon>Chromadorea</taxon>
        <taxon>Rhabditida</taxon>
        <taxon>Rhabditina</taxon>
        <taxon>Rhabditomorpha</taxon>
        <taxon>Strongyloidea</taxon>
        <taxon>Ancylostomatidae</taxon>
        <taxon>Ancylostomatinae</taxon>
        <taxon>Ancylostoma</taxon>
    </lineage>
</organism>
<keyword evidence="6" id="KW-1185">Reference proteome</keyword>
<dbReference type="InterPro" id="IPR006954">
    <property type="entry name" value="Mlt-10-like"/>
</dbReference>
<feature type="coiled-coil region" evidence="1">
    <location>
        <begin position="218"/>
        <end position="275"/>
    </location>
</feature>
<feature type="transmembrane region" description="Helical" evidence="3">
    <location>
        <begin position="531"/>
        <end position="554"/>
    </location>
</feature>
<dbReference type="STRING" id="53326.A0A016WYZ2"/>
<feature type="transmembrane region" description="Helical" evidence="3">
    <location>
        <begin position="566"/>
        <end position="587"/>
    </location>
</feature>
<feature type="coiled-coil region" evidence="1">
    <location>
        <begin position="824"/>
        <end position="851"/>
    </location>
</feature>
<keyword evidence="1" id="KW-0175">Coiled coil</keyword>
<accession>A0A016WYZ2</accession>
<name>A0A016WYZ2_9BILA</name>
<evidence type="ECO:0000256" key="2">
    <source>
        <dbReference type="SAM" id="MobiDB-lite"/>
    </source>
</evidence>
<evidence type="ECO:0000313" key="6">
    <source>
        <dbReference type="Proteomes" id="UP000024635"/>
    </source>
</evidence>
<evidence type="ECO:0000256" key="3">
    <source>
        <dbReference type="SAM" id="Phobius"/>
    </source>
</evidence>
<sequence>MTRILLLPLAVFVAVTQAYPEPPSALPTQHAYQDGNTLRLPINNTATEELLDKWMNQALSGLMAAVASNRLDQMDSDDREDLHQCSKKANTVPDHAKCVVKVLDKTKHLKRVKIVKNKPANHIKHKPLKISIKPSKAKTLAKPEVREWIGGFRMARSKRSTVQVVHRSSYNLASSDDGTPFSRLAKQMTKTMRKLKNKPGNESWRSAIQRIKNIGAGAREEKKRRNELKKRLRHMIDNTPDEFQDPRKPLAMKQMDAQDDEVAKQNKAVKQKRDEIRIPMRIVRESIKIALMAAGKNVTNFDKKTLKLVSPRFMSLVPEQDDDDLFNLLSPSLFSLHQDGGELEKVMSLPHILKQLPNKDQEAWMDFIVETAGVTDAVDKAEEKQKEAREREMRGKDGTPLYFTKKNVTDIFGDTEKRKIDTFEALDKSYTPEQKNALDKLGYAFLDNKQLDIVYGKNSPYNKTDSLRMFKKMRRLRDDPHHFVEQDIRALAEAKKFRVRQKDIVAAPFISTPLTFASAPLSNTFIVLSPLVLSPITLSPAVLGPIILSPWVFIPLVLSPRVLSPLIVNPLIFSPIILSPLVLHPLILVPGVFNPIVLSPLVLSPFILSPQVFTPVILSPMVLNPLILTPMVGSPLILSPFVLSPIIYSPQFLFAVVLSPYALSPLIESKLTASEDGIFNVPMSEESGNALYQHWVDQAFSSLMAALATDRLSKVSSAEKSRHYKCAKRADDVQTHAKCVSMLLEANAEQAKRIRWAKLLGKRRMANRVLRRKPTSASSFRRRSHPKGVKRKPKKKSPWVGGFRMVRRKREVLSRSSYNLIDEHDRWQSVISDIKKEADDVEQKRQAEQTIKKRLKFYSKAAVDYGKTVGKTKKLGKLMKLHELEKALEPERYSQMDYMKREYRKKQKKLTPMEKAVSGPIKLVREGVKLAMMVTGQNVSDFDEKSLRMISPRMMSLVPDDEKSTSNEVNLLSPSLFSLHGKGRGIEKMTSLTTLLNSTGVLKERDQQDWMDFIIETSGAADALEKAKVKKAEEAAKTDVKKIRGPDGQPIYLTKENVTKIYGKHEASKIELFERLQKTFTAEQLRQMNRTGYAVLSPAQRELVYGTSSPFNNSVALEAMRNVTDDVAHRTVRDTVRHVADGRLRYEARGGVVNLAPVQPAPRRQKRAIVLSPLSGVILLNDPVTVSQPLILSPVQFSALIQSPAIFGVIVLSPWLFIPVVLSPRILSPVVLSAFAFVPIILTPLAFVPVILSPGVMNPFVLSPFIFSPFILSPQAMTPLILSPFALSPFIGTPNVLSPLILSPFVLSPLILSPAYVSALVLSPYALSPAVNSTGAIFTAIASPSWLS</sequence>
<feature type="transmembrane region" description="Helical" evidence="3">
    <location>
        <begin position="1299"/>
        <end position="1319"/>
    </location>
</feature>
<dbReference type="Pfam" id="PF04870">
    <property type="entry name" value="Moulting_cycle"/>
    <property type="match status" value="2"/>
</dbReference>
<keyword evidence="3" id="KW-0472">Membrane</keyword>